<dbReference type="GO" id="GO:0044272">
    <property type="term" value="P:sulfur compound biosynthetic process"/>
    <property type="evidence" value="ECO:0007669"/>
    <property type="project" value="UniProtKB-ARBA"/>
</dbReference>
<evidence type="ECO:0000256" key="7">
    <source>
        <dbReference type="ARBA" id="ARBA00022946"/>
    </source>
</evidence>
<comment type="catalytic activity">
    <reaction evidence="9">
        <text>O-succinyl-L-serine + hydrogen sulfide = L-cysteine + succinate</text>
        <dbReference type="Rhea" id="RHEA:53816"/>
        <dbReference type="ChEBI" id="CHEBI:29919"/>
        <dbReference type="ChEBI" id="CHEBI:30031"/>
        <dbReference type="ChEBI" id="CHEBI:35235"/>
        <dbReference type="ChEBI" id="CHEBI:136856"/>
    </reaction>
</comment>
<evidence type="ECO:0000256" key="3">
    <source>
        <dbReference type="ARBA" id="ARBA00004962"/>
    </source>
</evidence>
<name>A0A9Q0YLB7_HOLLE</name>
<proteinExistence type="predicted"/>
<protein>
    <recommendedName>
        <fullName evidence="11">Cysteine synthase 1</fullName>
    </recommendedName>
    <alternativeName>
        <fullName evidence="12">O-acetylserine (thiol)-lyase 1</fullName>
    </alternativeName>
    <alternativeName>
        <fullName evidence="13">O-acetylserine sulfhydrylase 1</fullName>
    </alternativeName>
    <alternativeName>
        <fullName evidence="14">O-succinylserine sulfhydrylase</fullName>
    </alternativeName>
</protein>
<evidence type="ECO:0000256" key="8">
    <source>
        <dbReference type="ARBA" id="ARBA00023128"/>
    </source>
</evidence>
<dbReference type="SUPFAM" id="SSF53686">
    <property type="entry name" value="Tryptophan synthase beta subunit-like PLP-dependent enzymes"/>
    <property type="match status" value="1"/>
</dbReference>
<evidence type="ECO:0000256" key="10">
    <source>
        <dbReference type="ARBA" id="ARBA00058228"/>
    </source>
</evidence>
<keyword evidence="6" id="KW-0663">Pyridoxal phosphate</keyword>
<keyword evidence="8" id="KW-0496">Mitochondrion</keyword>
<keyword evidence="17" id="KW-1185">Reference proteome</keyword>
<dbReference type="InterPro" id="IPR036052">
    <property type="entry name" value="TrpB-like_PALP_sf"/>
</dbReference>
<dbReference type="PANTHER" id="PTHR10314">
    <property type="entry name" value="CYSTATHIONINE BETA-SYNTHASE"/>
    <property type="match status" value="1"/>
</dbReference>
<evidence type="ECO:0000256" key="12">
    <source>
        <dbReference type="ARBA" id="ARBA00078262"/>
    </source>
</evidence>
<dbReference type="InterPro" id="IPR050214">
    <property type="entry name" value="Cys_Synth/Cystath_Beta-Synth"/>
</dbReference>
<comment type="caution">
    <text evidence="16">The sequence shown here is derived from an EMBL/GenBank/DDBJ whole genome shotgun (WGS) entry which is preliminary data.</text>
</comment>
<keyword evidence="5" id="KW-0808">Transferase</keyword>
<comment type="pathway">
    <text evidence="3">Amino-acid biosynthesis; L-cysteine biosynthesis; L-cysteine from L-serine: step 2/2.</text>
</comment>
<keyword evidence="7" id="KW-0809">Transit peptide</keyword>
<dbReference type="Gene3D" id="3.40.50.1100">
    <property type="match status" value="2"/>
</dbReference>
<feature type="domain" description="Tryptophan synthase beta chain-like PALP" evidence="15">
    <location>
        <begin position="42"/>
        <end position="333"/>
    </location>
</feature>
<gene>
    <name evidence="16" type="ORF">HOLleu_35859</name>
</gene>
<comment type="subcellular location">
    <subcellularLocation>
        <location evidence="2">Mitochondrion</location>
    </subcellularLocation>
</comment>
<sequence>MSAPLSFRTMSTKSTLFKFLPVLIANRRNLTKDVRIGFVGMVGRTPLIRLNKLSEDTGCDVMVKAEFASGGGSVKDRAALYLVKEAVDNGTLRKGGTVVEGTAGNTGIGIAHICNAMGFKSVFFLPNNQSQEKIDALTTLGAEVHQVPVVPWDDENNYNHQARRFAEERDNTIWTDQFDNRANRQAHIETTGPEIWQQTGGEVDAVVFATGTGGTLSGVSSYLKSVKPTVKAYVADPQGSVLYNYFTHGKLERTEGSSVAEGIGQGRLTNNLKGAPLDGALHILDVDAVNMTFRLLEEEGFFVGVSSGVNVSAAEQVAKMLGPGHTIVTCLCDGGQRYYNRVFSRSWLESKGLLGALSKSHLRFLH</sequence>
<evidence type="ECO:0000313" key="16">
    <source>
        <dbReference type="EMBL" id="KAJ8023415.1"/>
    </source>
</evidence>
<dbReference type="GO" id="GO:0006534">
    <property type="term" value="P:cysteine metabolic process"/>
    <property type="evidence" value="ECO:0007669"/>
    <property type="project" value="UniProtKB-ARBA"/>
</dbReference>
<dbReference type="EMBL" id="JAIZAY010000019">
    <property type="protein sequence ID" value="KAJ8023415.1"/>
    <property type="molecule type" value="Genomic_DNA"/>
</dbReference>
<dbReference type="FunFam" id="3.40.50.1100:FF:000011">
    <property type="entry name" value="Cysteine synthase (o-acetylserine)"/>
    <property type="match status" value="1"/>
</dbReference>
<dbReference type="Proteomes" id="UP001152320">
    <property type="component" value="Chromosome 19"/>
</dbReference>
<dbReference type="AlphaFoldDB" id="A0A9Q0YLB7"/>
<evidence type="ECO:0000256" key="2">
    <source>
        <dbReference type="ARBA" id="ARBA00004173"/>
    </source>
</evidence>
<evidence type="ECO:0000256" key="5">
    <source>
        <dbReference type="ARBA" id="ARBA00022679"/>
    </source>
</evidence>
<dbReference type="GO" id="GO:0009069">
    <property type="term" value="P:serine family amino acid metabolic process"/>
    <property type="evidence" value="ECO:0007669"/>
    <property type="project" value="UniProtKB-ARBA"/>
</dbReference>
<organism evidence="16 17">
    <name type="scientific">Holothuria leucospilota</name>
    <name type="common">Black long sea cucumber</name>
    <name type="synonym">Mertensiothuria leucospilota</name>
    <dbReference type="NCBI Taxonomy" id="206669"/>
    <lineage>
        <taxon>Eukaryota</taxon>
        <taxon>Metazoa</taxon>
        <taxon>Echinodermata</taxon>
        <taxon>Eleutherozoa</taxon>
        <taxon>Echinozoa</taxon>
        <taxon>Holothuroidea</taxon>
        <taxon>Aspidochirotacea</taxon>
        <taxon>Aspidochirotida</taxon>
        <taxon>Holothuriidae</taxon>
        <taxon>Holothuria</taxon>
    </lineage>
</organism>
<evidence type="ECO:0000256" key="9">
    <source>
        <dbReference type="ARBA" id="ARBA00050981"/>
    </source>
</evidence>
<dbReference type="Pfam" id="PF00291">
    <property type="entry name" value="PALP"/>
    <property type="match status" value="1"/>
</dbReference>
<comment type="cofactor">
    <cofactor evidence="1">
        <name>pyridoxal 5'-phosphate</name>
        <dbReference type="ChEBI" id="CHEBI:597326"/>
    </cofactor>
</comment>
<reference evidence="16" key="1">
    <citation type="submission" date="2021-10" db="EMBL/GenBank/DDBJ databases">
        <title>Tropical sea cucumber genome reveals ecological adaptation and Cuvierian tubules defense mechanism.</title>
        <authorList>
            <person name="Chen T."/>
        </authorList>
    </citation>
    <scope>NUCLEOTIDE SEQUENCE</scope>
    <source>
        <strain evidence="16">Nanhai2018</strain>
        <tissue evidence="16">Muscle</tissue>
    </source>
</reference>
<dbReference type="OrthoDB" id="10259545at2759"/>
<evidence type="ECO:0000259" key="15">
    <source>
        <dbReference type="Pfam" id="PF00291"/>
    </source>
</evidence>
<evidence type="ECO:0000256" key="1">
    <source>
        <dbReference type="ARBA" id="ARBA00001933"/>
    </source>
</evidence>
<evidence type="ECO:0000256" key="13">
    <source>
        <dbReference type="ARBA" id="ARBA00079147"/>
    </source>
</evidence>
<dbReference type="CDD" id="cd01561">
    <property type="entry name" value="CBS_like"/>
    <property type="match status" value="1"/>
</dbReference>
<keyword evidence="4" id="KW-0028">Amino-acid biosynthesis</keyword>
<dbReference type="GO" id="GO:0016740">
    <property type="term" value="F:transferase activity"/>
    <property type="evidence" value="ECO:0007669"/>
    <property type="project" value="UniProtKB-KW"/>
</dbReference>
<evidence type="ECO:0000256" key="4">
    <source>
        <dbReference type="ARBA" id="ARBA00022605"/>
    </source>
</evidence>
<dbReference type="InterPro" id="IPR001926">
    <property type="entry name" value="TrpB-like_PALP"/>
</dbReference>
<evidence type="ECO:0000256" key="11">
    <source>
        <dbReference type="ARBA" id="ARBA00072087"/>
    </source>
</evidence>
<evidence type="ECO:0000256" key="6">
    <source>
        <dbReference type="ARBA" id="ARBA00022898"/>
    </source>
</evidence>
<evidence type="ECO:0000313" key="17">
    <source>
        <dbReference type="Proteomes" id="UP001152320"/>
    </source>
</evidence>
<dbReference type="GO" id="GO:0008652">
    <property type="term" value="P:amino acid biosynthetic process"/>
    <property type="evidence" value="ECO:0007669"/>
    <property type="project" value="UniProtKB-KW"/>
</dbReference>
<dbReference type="GO" id="GO:0005739">
    <property type="term" value="C:mitochondrion"/>
    <property type="evidence" value="ECO:0007669"/>
    <property type="project" value="UniProtKB-SubCell"/>
</dbReference>
<comment type="function">
    <text evidence="10">Catalyzes the conversion of O-succinyl-L-serine into cysteine, the last step in the cysteine biosynthesis pathway. Can also use O-acetyl-L-serine.</text>
</comment>
<accession>A0A9Q0YLB7</accession>
<evidence type="ECO:0000256" key="14">
    <source>
        <dbReference type="ARBA" id="ARBA00081847"/>
    </source>
</evidence>
<dbReference type="NCBIfam" id="NF007989">
    <property type="entry name" value="PRK10717.1"/>
    <property type="match status" value="1"/>
</dbReference>